<evidence type="ECO:0000313" key="3">
    <source>
        <dbReference type="Proteomes" id="UP000054477"/>
    </source>
</evidence>
<proteinExistence type="predicted"/>
<organism evidence="2 3">
    <name type="scientific">Laccaria amethystina LaAM-08-1</name>
    <dbReference type="NCBI Taxonomy" id="1095629"/>
    <lineage>
        <taxon>Eukaryota</taxon>
        <taxon>Fungi</taxon>
        <taxon>Dikarya</taxon>
        <taxon>Basidiomycota</taxon>
        <taxon>Agaricomycotina</taxon>
        <taxon>Agaricomycetes</taxon>
        <taxon>Agaricomycetidae</taxon>
        <taxon>Agaricales</taxon>
        <taxon>Agaricineae</taxon>
        <taxon>Hydnangiaceae</taxon>
        <taxon>Laccaria</taxon>
    </lineage>
</organism>
<dbReference type="Proteomes" id="UP000054477">
    <property type="component" value="Unassembled WGS sequence"/>
</dbReference>
<dbReference type="AlphaFoldDB" id="A0A0C9WS83"/>
<evidence type="ECO:0000256" key="1">
    <source>
        <dbReference type="SAM" id="MobiDB-lite"/>
    </source>
</evidence>
<dbReference type="HOGENOM" id="CLU_2171497_0_0_1"/>
<evidence type="ECO:0000313" key="2">
    <source>
        <dbReference type="EMBL" id="KIK01620.1"/>
    </source>
</evidence>
<feature type="compositionally biased region" description="Basic and acidic residues" evidence="1">
    <location>
        <begin position="1"/>
        <end position="14"/>
    </location>
</feature>
<keyword evidence="3" id="KW-1185">Reference proteome</keyword>
<protein>
    <submittedName>
        <fullName evidence="2">Unplaced genomic scaffold K443scaffold_69, whole genome shotgun sequence</fullName>
    </submittedName>
</protein>
<reference evidence="2 3" key="1">
    <citation type="submission" date="2014-04" db="EMBL/GenBank/DDBJ databases">
        <authorList>
            <consortium name="DOE Joint Genome Institute"/>
            <person name="Kuo A."/>
            <person name="Kohler A."/>
            <person name="Nagy L.G."/>
            <person name="Floudas D."/>
            <person name="Copeland A."/>
            <person name="Barry K.W."/>
            <person name="Cichocki N."/>
            <person name="Veneault-Fourrey C."/>
            <person name="LaButti K."/>
            <person name="Lindquist E.A."/>
            <person name="Lipzen A."/>
            <person name="Lundell T."/>
            <person name="Morin E."/>
            <person name="Murat C."/>
            <person name="Sun H."/>
            <person name="Tunlid A."/>
            <person name="Henrissat B."/>
            <person name="Grigoriev I.V."/>
            <person name="Hibbett D.S."/>
            <person name="Martin F."/>
            <person name="Nordberg H.P."/>
            <person name="Cantor M.N."/>
            <person name="Hua S.X."/>
        </authorList>
    </citation>
    <scope>NUCLEOTIDE SEQUENCE [LARGE SCALE GENOMIC DNA]</scope>
    <source>
        <strain evidence="2 3">LaAM-08-1</strain>
    </source>
</reference>
<accession>A0A0C9WS83</accession>
<reference evidence="3" key="2">
    <citation type="submission" date="2015-01" db="EMBL/GenBank/DDBJ databases">
        <title>Evolutionary Origins and Diversification of the Mycorrhizal Mutualists.</title>
        <authorList>
            <consortium name="DOE Joint Genome Institute"/>
            <consortium name="Mycorrhizal Genomics Consortium"/>
            <person name="Kohler A."/>
            <person name="Kuo A."/>
            <person name="Nagy L.G."/>
            <person name="Floudas D."/>
            <person name="Copeland A."/>
            <person name="Barry K.W."/>
            <person name="Cichocki N."/>
            <person name="Veneault-Fourrey C."/>
            <person name="LaButti K."/>
            <person name="Lindquist E.A."/>
            <person name="Lipzen A."/>
            <person name="Lundell T."/>
            <person name="Morin E."/>
            <person name="Murat C."/>
            <person name="Riley R."/>
            <person name="Ohm R."/>
            <person name="Sun H."/>
            <person name="Tunlid A."/>
            <person name="Henrissat B."/>
            <person name="Grigoriev I.V."/>
            <person name="Hibbett D.S."/>
            <person name="Martin F."/>
        </authorList>
    </citation>
    <scope>NUCLEOTIDE SEQUENCE [LARGE SCALE GENOMIC DNA]</scope>
    <source>
        <strain evidence="3">LaAM-08-1</strain>
    </source>
</reference>
<gene>
    <name evidence="2" type="ORF">K443DRAFT_555291</name>
</gene>
<feature type="region of interest" description="Disordered" evidence="1">
    <location>
        <begin position="1"/>
        <end position="36"/>
    </location>
</feature>
<dbReference type="EMBL" id="KN838604">
    <property type="protein sequence ID" value="KIK01620.1"/>
    <property type="molecule type" value="Genomic_DNA"/>
</dbReference>
<sequence length="110" mass="12639">MLKEMFKPFDDTPHALRHLPFQGSPPRPRRRALGGSCPFQSPETIAFDDRFMFMRHIPTTPQDLEARSVAVVVEFSQRSNRFKLPDTDSTFVKGIRKGVRFGLSISFVQK</sequence>
<name>A0A0C9WS83_9AGAR</name>